<gene>
    <name evidence="2" type="ORF">O3V59_03950</name>
</gene>
<reference evidence="2" key="1">
    <citation type="submission" date="2022-12" db="EMBL/GenBank/DDBJ databases">
        <title>Draft genome sequence of the thermophilic strain Brevibacillus thermoruber HT42, isolated from Los Humeros, Puebla, Mexico, with biotechnological potential.</title>
        <authorList>
            <person name="Lara Sanchez J."/>
            <person name="Solis Palacios R."/>
            <person name="Bustos Baena A.S."/>
            <person name="Ruz Baez A.E."/>
            <person name="Espinosa Luna G."/>
            <person name="Oliart Ros R.M."/>
        </authorList>
    </citation>
    <scope>NUCLEOTIDE SEQUENCE</scope>
    <source>
        <strain evidence="2">HT42</strain>
    </source>
</reference>
<evidence type="ECO:0000313" key="2">
    <source>
        <dbReference type="EMBL" id="MDA5107502.1"/>
    </source>
</evidence>
<dbReference type="RefSeq" id="WP_029098286.1">
    <property type="nucleotide sequence ID" value="NZ_JAPYYP010000003.1"/>
</dbReference>
<comment type="caution">
    <text evidence="2">The sequence shown here is derived from an EMBL/GenBank/DDBJ whole genome shotgun (WGS) entry which is preliminary data.</text>
</comment>
<protein>
    <recommendedName>
        <fullName evidence="4">PepSY domain-containing protein</fullName>
    </recommendedName>
</protein>
<feature type="signal peptide" evidence="1">
    <location>
        <begin position="1"/>
        <end position="24"/>
    </location>
</feature>
<evidence type="ECO:0000313" key="3">
    <source>
        <dbReference type="Proteomes" id="UP001151071"/>
    </source>
</evidence>
<dbReference type="AlphaFoldDB" id="A0A9X3TNA5"/>
<feature type="chain" id="PRO_5040796392" description="PepSY domain-containing protein" evidence="1">
    <location>
        <begin position="25"/>
        <end position="172"/>
    </location>
</feature>
<organism evidence="2 3">
    <name type="scientific">Brevibacillus thermoruber</name>
    <dbReference type="NCBI Taxonomy" id="33942"/>
    <lineage>
        <taxon>Bacteria</taxon>
        <taxon>Bacillati</taxon>
        <taxon>Bacillota</taxon>
        <taxon>Bacilli</taxon>
        <taxon>Bacillales</taxon>
        <taxon>Paenibacillaceae</taxon>
        <taxon>Brevibacillus</taxon>
    </lineage>
</organism>
<accession>A0A9X3TNA5</accession>
<dbReference type="EMBL" id="JAPYYP010000003">
    <property type="protein sequence ID" value="MDA5107502.1"/>
    <property type="molecule type" value="Genomic_DNA"/>
</dbReference>
<evidence type="ECO:0008006" key="4">
    <source>
        <dbReference type="Google" id="ProtNLM"/>
    </source>
</evidence>
<name>A0A9X3TNA5_9BACL</name>
<sequence length="172" mass="18201">MKKPFGFLASAVIVAAIGMTSVAAAQLNTSSPDPGQGKSAVYAAEVQRLAESRTFVDNGLEVQVLDEAVKVDENTALEAAKHFIGSSRGDTAKKVTMTLARFTDTQVEQGILSDSNLSVQDVPVWIVTFHGVDMPRNGKAGSGKQYVNADVHVIIDANTGEEIEMIAGKHGK</sequence>
<keyword evidence="1" id="KW-0732">Signal</keyword>
<dbReference type="Proteomes" id="UP001151071">
    <property type="component" value="Unassembled WGS sequence"/>
</dbReference>
<evidence type="ECO:0000256" key="1">
    <source>
        <dbReference type="SAM" id="SignalP"/>
    </source>
</evidence>
<keyword evidence="3" id="KW-1185">Reference proteome</keyword>
<proteinExistence type="predicted"/>